<organism evidence="3 4">
    <name type="scientific">Kwoniella mangroviensis CBS 10435</name>
    <dbReference type="NCBI Taxonomy" id="1331196"/>
    <lineage>
        <taxon>Eukaryota</taxon>
        <taxon>Fungi</taxon>
        <taxon>Dikarya</taxon>
        <taxon>Basidiomycota</taxon>
        <taxon>Agaricomycotina</taxon>
        <taxon>Tremellomycetes</taxon>
        <taxon>Tremellales</taxon>
        <taxon>Cryptococcaceae</taxon>
        <taxon>Kwoniella</taxon>
    </lineage>
</organism>
<protein>
    <submittedName>
        <fullName evidence="3">Uncharacterized protein</fullName>
    </submittedName>
</protein>
<dbReference type="STRING" id="1331196.A0A1B9IJC2"/>
<keyword evidence="2" id="KW-0732">Signal</keyword>
<feature type="signal peptide" evidence="2">
    <location>
        <begin position="1"/>
        <end position="19"/>
    </location>
</feature>
<evidence type="ECO:0000313" key="4">
    <source>
        <dbReference type="Proteomes" id="UP000092583"/>
    </source>
</evidence>
<accession>A0A1B9IJC2</accession>
<sequence length="273" mass="27105">MFNVLTFGALVTLSGVVGAEEKRIGGVLAGAPVNNITVSADNVIQCSQATISWTGTSNSPYTLSIGQGGYYVGLTTLETHEGLSDSSFEWTVTQPSGQDLIFEVQDSAGQKNYIQNVKVGESDDSSCLPSDTSSSSVASSTSSGASQTQVAQSASVVEGSATSSSTSSETQAEAQATSTSKSHSHSSHSTSSSSSNSNTVPTPSTTISLPTPSSASAAAASNSSSSPSSGASTAPLAAASEGATSSSTLRAVYPAAAAAARVLGLIVLGGWLI</sequence>
<keyword evidence="4" id="KW-1185">Reference proteome</keyword>
<evidence type="ECO:0000256" key="1">
    <source>
        <dbReference type="SAM" id="MobiDB-lite"/>
    </source>
</evidence>
<feature type="compositionally biased region" description="Low complexity" evidence="1">
    <location>
        <begin position="125"/>
        <end position="234"/>
    </location>
</feature>
<feature type="region of interest" description="Disordered" evidence="1">
    <location>
        <begin position="121"/>
        <end position="234"/>
    </location>
</feature>
<dbReference type="PANTHER" id="PTHR37487:SF2">
    <property type="entry name" value="EXPRESSED PROTEIN"/>
    <property type="match status" value="1"/>
</dbReference>
<proteinExistence type="predicted"/>
<evidence type="ECO:0000256" key="2">
    <source>
        <dbReference type="SAM" id="SignalP"/>
    </source>
</evidence>
<gene>
    <name evidence="3" type="ORF">L486_06531</name>
</gene>
<dbReference type="OrthoDB" id="3259746at2759"/>
<dbReference type="AlphaFoldDB" id="A0A1B9IJC2"/>
<dbReference type="Proteomes" id="UP000092583">
    <property type="component" value="Unassembled WGS sequence"/>
</dbReference>
<feature type="chain" id="PRO_5008628751" evidence="2">
    <location>
        <begin position="20"/>
        <end position="273"/>
    </location>
</feature>
<dbReference type="EMBL" id="KI669465">
    <property type="protein sequence ID" value="OCF55779.1"/>
    <property type="molecule type" value="Genomic_DNA"/>
</dbReference>
<dbReference type="PANTHER" id="PTHR37487">
    <property type="entry name" value="CHROMOSOME 1, WHOLE GENOME SHOTGUN SEQUENCE"/>
    <property type="match status" value="1"/>
</dbReference>
<name>A0A1B9IJC2_9TREE</name>
<reference evidence="4" key="2">
    <citation type="submission" date="2013-12" db="EMBL/GenBank/DDBJ databases">
        <title>Evolution of pathogenesis and genome organization in the Tremellales.</title>
        <authorList>
            <person name="Cuomo C."/>
            <person name="Litvintseva A."/>
            <person name="Heitman J."/>
            <person name="Chen Y."/>
            <person name="Sun S."/>
            <person name="Springer D."/>
            <person name="Dromer F."/>
            <person name="Young S."/>
            <person name="Zeng Q."/>
            <person name="Chapman S."/>
            <person name="Gujja S."/>
            <person name="Saif S."/>
            <person name="Birren B."/>
        </authorList>
    </citation>
    <scope>NUCLEOTIDE SEQUENCE [LARGE SCALE GENOMIC DNA]</scope>
    <source>
        <strain evidence="4">CBS 10435</strain>
    </source>
</reference>
<reference evidence="3 4" key="1">
    <citation type="submission" date="2013-07" db="EMBL/GenBank/DDBJ databases">
        <title>The Genome Sequence of Kwoniella mangroviensis CBS10435.</title>
        <authorList>
            <consortium name="The Broad Institute Genome Sequencing Platform"/>
            <person name="Cuomo C."/>
            <person name="Litvintseva A."/>
            <person name="Chen Y."/>
            <person name="Heitman J."/>
            <person name="Sun S."/>
            <person name="Springer D."/>
            <person name="Dromer F."/>
            <person name="Young S.K."/>
            <person name="Zeng Q."/>
            <person name="Gargeya S."/>
            <person name="Fitzgerald M."/>
            <person name="Abouelleil A."/>
            <person name="Alvarado L."/>
            <person name="Berlin A.M."/>
            <person name="Chapman S.B."/>
            <person name="Dewar J."/>
            <person name="Goldberg J."/>
            <person name="Griggs A."/>
            <person name="Gujja S."/>
            <person name="Hansen M."/>
            <person name="Howarth C."/>
            <person name="Imamovic A."/>
            <person name="Larimer J."/>
            <person name="McCowan C."/>
            <person name="Murphy C."/>
            <person name="Pearson M."/>
            <person name="Priest M."/>
            <person name="Roberts A."/>
            <person name="Saif S."/>
            <person name="Shea T."/>
            <person name="Sykes S."/>
            <person name="Wortman J."/>
            <person name="Nusbaum C."/>
            <person name="Birren B."/>
        </authorList>
    </citation>
    <scope>NUCLEOTIDE SEQUENCE [LARGE SCALE GENOMIC DNA]</scope>
    <source>
        <strain evidence="3 4">CBS 10435</strain>
    </source>
</reference>
<evidence type="ECO:0000313" key="3">
    <source>
        <dbReference type="EMBL" id="OCF55779.1"/>
    </source>
</evidence>